<evidence type="ECO:0000313" key="1">
    <source>
        <dbReference type="EMBL" id="CAG8725169.1"/>
    </source>
</evidence>
<proteinExistence type="predicted"/>
<organism evidence="1 2">
    <name type="scientific">Gigaspora margarita</name>
    <dbReference type="NCBI Taxonomy" id="4874"/>
    <lineage>
        <taxon>Eukaryota</taxon>
        <taxon>Fungi</taxon>
        <taxon>Fungi incertae sedis</taxon>
        <taxon>Mucoromycota</taxon>
        <taxon>Glomeromycotina</taxon>
        <taxon>Glomeromycetes</taxon>
        <taxon>Diversisporales</taxon>
        <taxon>Gigasporaceae</taxon>
        <taxon>Gigaspora</taxon>
    </lineage>
</organism>
<sequence>MDIEEVLDPYYKDLDKLIPKSSKSETCTLENCNRNGIVVSALKDLPKQQRTRPTIIEVLNIYYISNEPEKKLPQNVALELGLNLKPLQILLNKCNDIIQRWTPKKKSS</sequence>
<gene>
    <name evidence="1" type="ORF">GMARGA_LOCUS13867</name>
</gene>
<name>A0ABN7V3B8_GIGMA</name>
<dbReference type="Proteomes" id="UP000789901">
    <property type="component" value="Unassembled WGS sequence"/>
</dbReference>
<comment type="caution">
    <text evidence="1">The sequence shown here is derived from an EMBL/GenBank/DDBJ whole genome shotgun (WGS) entry which is preliminary data.</text>
</comment>
<keyword evidence="2" id="KW-1185">Reference proteome</keyword>
<evidence type="ECO:0000313" key="2">
    <source>
        <dbReference type="Proteomes" id="UP000789901"/>
    </source>
</evidence>
<dbReference type="EMBL" id="CAJVQB010008970">
    <property type="protein sequence ID" value="CAG8725169.1"/>
    <property type="molecule type" value="Genomic_DNA"/>
</dbReference>
<accession>A0ABN7V3B8</accession>
<reference evidence="1 2" key="1">
    <citation type="submission" date="2021-06" db="EMBL/GenBank/DDBJ databases">
        <authorList>
            <person name="Kallberg Y."/>
            <person name="Tangrot J."/>
            <person name="Rosling A."/>
        </authorList>
    </citation>
    <scope>NUCLEOTIDE SEQUENCE [LARGE SCALE GENOMIC DNA]</scope>
    <source>
        <strain evidence="1 2">120-4 pot B 10/14</strain>
    </source>
</reference>
<protein>
    <submittedName>
        <fullName evidence="1">11502_t:CDS:1</fullName>
    </submittedName>
</protein>